<dbReference type="GO" id="GO:0005634">
    <property type="term" value="C:nucleus"/>
    <property type="evidence" value="ECO:0007669"/>
    <property type="project" value="TreeGrafter"/>
</dbReference>
<evidence type="ECO:0000256" key="2">
    <source>
        <dbReference type="ARBA" id="ARBA00022771"/>
    </source>
</evidence>
<sequence length="695" mass="77885">MPSKKKSKKPLGEANTFEILLATAVLSPDLESLIKAVCERLAIPDLKSKRGLKHCHESFATISATLDTLFQQCREHRLARVSADHLSAATIVIYEQMGEDSLLRKRIVNEAHFFQKAMALLHSESEDARVIAMSTLSSASHWKDSAILQDLSNFIPTILDAAEVHSTQLNYLEKAVCVLAHTSTAVFVDDAPDPKLTTLVSLPRILRFMLGVVRLPNSTRLSYDHFTIFCYHTIPKNPDIFLSVPDSIDFLVASTRSKDLISREVAQHALVSLFSMQEDRAAPSDFGSSQSLGPPPPHVRQALQRYYGDVNSDNTALIKTMQRTEELSDLMDDFEDACSSHFDLGHALGELILRSEDLVRSEVCGPEGDQIIRMLRLCEAAVRGGGHNLKNVLIADVLRWELLFSTGSAEASKFARDAVQWYPSEAFFYYAMTVCHPSEVAAVLYGEKGLQCASMSESLRQELLFNTISSSYHIITKMLQGRPEEIRLKEVNHLIWKAASFAATFVRDAPPDHPYAPSINAVAILLDILMHGHLFTEDFIRTGREKYDLVSDIARYTGFGIWEPSNECLAVDRILARMSPAWRRWGPIICRHPSRGYMPVDPNNDSDPDADLIAWFKKLDFAPPKWADLEMRGIDPGTRRVGQAQMHCCSSCNKPSAVLKRCAGCQMARYCNDTCQKKDWKAHRDICRASRVDLD</sequence>
<keyword evidence="7" id="KW-1185">Reference proteome</keyword>
<keyword evidence="3" id="KW-0862">Zinc</keyword>
<evidence type="ECO:0000256" key="4">
    <source>
        <dbReference type="PROSITE-ProRule" id="PRU00134"/>
    </source>
</evidence>
<evidence type="ECO:0000313" key="6">
    <source>
        <dbReference type="EMBL" id="KAJ7638216.1"/>
    </source>
</evidence>
<dbReference type="SUPFAM" id="SSF144232">
    <property type="entry name" value="HIT/MYND zinc finger-like"/>
    <property type="match status" value="1"/>
</dbReference>
<keyword evidence="2 4" id="KW-0863">Zinc-finger</keyword>
<feature type="domain" description="MYND-type" evidence="5">
    <location>
        <begin position="649"/>
        <end position="687"/>
    </location>
</feature>
<dbReference type="InterPro" id="IPR002893">
    <property type="entry name" value="Znf_MYND"/>
</dbReference>
<dbReference type="Pfam" id="PF01753">
    <property type="entry name" value="zf-MYND"/>
    <property type="match status" value="1"/>
</dbReference>
<dbReference type="PANTHER" id="PTHR10237">
    <property type="entry name" value="DEFORMED EPIDERMAL AUTOREGULATORY FACTOR 1 HOMOLOG SUPPRESSIN"/>
    <property type="match status" value="1"/>
</dbReference>
<dbReference type="PROSITE" id="PS50865">
    <property type="entry name" value="ZF_MYND_2"/>
    <property type="match status" value="1"/>
</dbReference>
<dbReference type="AlphaFoldDB" id="A0AAD7C3D2"/>
<keyword evidence="1" id="KW-0479">Metal-binding</keyword>
<dbReference type="InterPro" id="IPR024119">
    <property type="entry name" value="TF_DEAF-1"/>
</dbReference>
<dbReference type="GO" id="GO:0000981">
    <property type="term" value="F:DNA-binding transcription factor activity, RNA polymerase II-specific"/>
    <property type="evidence" value="ECO:0007669"/>
    <property type="project" value="TreeGrafter"/>
</dbReference>
<evidence type="ECO:0000256" key="1">
    <source>
        <dbReference type="ARBA" id="ARBA00022723"/>
    </source>
</evidence>
<evidence type="ECO:0000259" key="5">
    <source>
        <dbReference type="PROSITE" id="PS50865"/>
    </source>
</evidence>
<evidence type="ECO:0000256" key="3">
    <source>
        <dbReference type="ARBA" id="ARBA00022833"/>
    </source>
</evidence>
<name>A0AAD7C3D2_9AGAR</name>
<accession>A0AAD7C3D2</accession>
<protein>
    <recommendedName>
        <fullName evidence="5">MYND-type domain-containing protein</fullName>
    </recommendedName>
</protein>
<evidence type="ECO:0000313" key="7">
    <source>
        <dbReference type="Proteomes" id="UP001221142"/>
    </source>
</evidence>
<organism evidence="6 7">
    <name type="scientific">Roridomyces roridus</name>
    <dbReference type="NCBI Taxonomy" id="1738132"/>
    <lineage>
        <taxon>Eukaryota</taxon>
        <taxon>Fungi</taxon>
        <taxon>Dikarya</taxon>
        <taxon>Basidiomycota</taxon>
        <taxon>Agaricomycotina</taxon>
        <taxon>Agaricomycetes</taxon>
        <taxon>Agaricomycetidae</taxon>
        <taxon>Agaricales</taxon>
        <taxon>Marasmiineae</taxon>
        <taxon>Mycenaceae</taxon>
        <taxon>Roridomyces</taxon>
    </lineage>
</organism>
<dbReference type="PANTHER" id="PTHR10237:SF15">
    <property type="entry name" value="LD37257P"/>
    <property type="match status" value="1"/>
</dbReference>
<comment type="caution">
    <text evidence="6">The sequence shown here is derived from an EMBL/GenBank/DDBJ whole genome shotgun (WGS) entry which is preliminary data.</text>
</comment>
<reference evidence="6" key="1">
    <citation type="submission" date="2023-03" db="EMBL/GenBank/DDBJ databases">
        <title>Massive genome expansion in bonnet fungi (Mycena s.s.) driven by repeated elements and novel gene families across ecological guilds.</title>
        <authorList>
            <consortium name="Lawrence Berkeley National Laboratory"/>
            <person name="Harder C.B."/>
            <person name="Miyauchi S."/>
            <person name="Viragh M."/>
            <person name="Kuo A."/>
            <person name="Thoen E."/>
            <person name="Andreopoulos B."/>
            <person name="Lu D."/>
            <person name="Skrede I."/>
            <person name="Drula E."/>
            <person name="Henrissat B."/>
            <person name="Morin E."/>
            <person name="Kohler A."/>
            <person name="Barry K."/>
            <person name="LaButti K."/>
            <person name="Morin E."/>
            <person name="Salamov A."/>
            <person name="Lipzen A."/>
            <person name="Mereny Z."/>
            <person name="Hegedus B."/>
            <person name="Baldrian P."/>
            <person name="Stursova M."/>
            <person name="Weitz H."/>
            <person name="Taylor A."/>
            <person name="Grigoriev I.V."/>
            <person name="Nagy L.G."/>
            <person name="Martin F."/>
            <person name="Kauserud H."/>
        </authorList>
    </citation>
    <scope>NUCLEOTIDE SEQUENCE</scope>
    <source>
        <strain evidence="6">9284</strain>
    </source>
</reference>
<dbReference type="EMBL" id="JARKIF010000005">
    <property type="protein sequence ID" value="KAJ7638216.1"/>
    <property type="molecule type" value="Genomic_DNA"/>
</dbReference>
<dbReference type="Proteomes" id="UP001221142">
    <property type="component" value="Unassembled WGS sequence"/>
</dbReference>
<dbReference type="GO" id="GO:0008270">
    <property type="term" value="F:zinc ion binding"/>
    <property type="evidence" value="ECO:0007669"/>
    <property type="project" value="UniProtKB-KW"/>
</dbReference>
<gene>
    <name evidence="6" type="ORF">FB45DRAFT_1054571</name>
</gene>
<proteinExistence type="predicted"/>
<dbReference type="Gene3D" id="6.10.140.2220">
    <property type="match status" value="1"/>
</dbReference>